<name>A0ABW3Y210_9FLAO</name>
<dbReference type="PROSITE" id="PS50893">
    <property type="entry name" value="ABC_TRANSPORTER_2"/>
    <property type="match status" value="1"/>
</dbReference>
<keyword evidence="2" id="KW-0547">Nucleotide-binding</keyword>
<dbReference type="GO" id="GO:0005524">
    <property type="term" value="F:ATP binding"/>
    <property type="evidence" value="ECO:0007669"/>
    <property type="project" value="UniProtKB-KW"/>
</dbReference>
<dbReference type="PROSITE" id="PS00211">
    <property type="entry name" value="ABC_TRANSPORTER_1"/>
    <property type="match status" value="1"/>
</dbReference>
<dbReference type="InterPro" id="IPR017871">
    <property type="entry name" value="ABC_transporter-like_CS"/>
</dbReference>
<reference evidence="6" key="1">
    <citation type="journal article" date="2019" name="Int. J. Syst. Evol. Microbiol.">
        <title>The Global Catalogue of Microorganisms (GCM) 10K type strain sequencing project: providing services to taxonomists for standard genome sequencing and annotation.</title>
        <authorList>
            <consortium name="The Broad Institute Genomics Platform"/>
            <consortium name="The Broad Institute Genome Sequencing Center for Infectious Disease"/>
            <person name="Wu L."/>
            <person name="Ma J."/>
        </authorList>
    </citation>
    <scope>NUCLEOTIDE SEQUENCE [LARGE SCALE GENOMIC DNA]</scope>
    <source>
        <strain evidence="6">CCUG 61485</strain>
    </source>
</reference>
<proteinExistence type="predicted"/>
<dbReference type="InterPro" id="IPR050093">
    <property type="entry name" value="ABC_SmlMolc_Importer"/>
</dbReference>
<dbReference type="PANTHER" id="PTHR42781:SF4">
    <property type="entry name" value="SPERMIDINE_PUTRESCINE IMPORT ATP-BINDING PROTEIN POTA"/>
    <property type="match status" value="1"/>
</dbReference>
<dbReference type="Proteomes" id="UP001597201">
    <property type="component" value="Unassembled WGS sequence"/>
</dbReference>
<protein>
    <submittedName>
        <fullName evidence="5">ATP-binding cassette domain-containing protein</fullName>
    </submittedName>
</protein>
<dbReference type="EMBL" id="JBHTMY010000003">
    <property type="protein sequence ID" value="MFD1315513.1"/>
    <property type="molecule type" value="Genomic_DNA"/>
</dbReference>
<evidence type="ECO:0000256" key="3">
    <source>
        <dbReference type="ARBA" id="ARBA00022840"/>
    </source>
</evidence>
<dbReference type="Gene3D" id="3.40.50.300">
    <property type="entry name" value="P-loop containing nucleotide triphosphate hydrolases"/>
    <property type="match status" value="1"/>
</dbReference>
<dbReference type="InterPro" id="IPR003439">
    <property type="entry name" value="ABC_transporter-like_ATP-bd"/>
</dbReference>
<dbReference type="SUPFAM" id="SSF52540">
    <property type="entry name" value="P-loop containing nucleoside triphosphate hydrolases"/>
    <property type="match status" value="1"/>
</dbReference>
<evidence type="ECO:0000256" key="2">
    <source>
        <dbReference type="ARBA" id="ARBA00022741"/>
    </source>
</evidence>
<gene>
    <name evidence="5" type="ORF">ACFQ39_07780</name>
</gene>
<feature type="domain" description="ABC transporter" evidence="4">
    <location>
        <begin position="1"/>
        <end position="233"/>
    </location>
</feature>
<evidence type="ECO:0000256" key="1">
    <source>
        <dbReference type="ARBA" id="ARBA00022448"/>
    </source>
</evidence>
<evidence type="ECO:0000313" key="6">
    <source>
        <dbReference type="Proteomes" id="UP001597201"/>
    </source>
</evidence>
<dbReference type="RefSeq" id="WP_377177765.1">
    <property type="nucleotide sequence ID" value="NZ_JBHTMY010000003.1"/>
</dbReference>
<dbReference type="PANTHER" id="PTHR42781">
    <property type="entry name" value="SPERMIDINE/PUTRESCINE IMPORT ATP-BINDING PROTEIN POTA"/>
    <property type="match status" value="1"/>
</dbReference>
<dbReference type="Pfam" id="PF00005">
    <property type="entry name" value="ABC_tran"/>
    <property type="match status" value="1"/>
</dbReference>
<dbReference type="SMART" id="SM00382">
    <property type="entry name" value="AAA"/>
    <property type="match status" value="1"/>
</dbReference>
<keyword evidence="6" id="KW-1185">Reference proteome</keyword>
<evidence type="ECO:0000313" key="5">
    <source>
        <dbReference type="EMBL" id="MFD1315513.1"/>
    </source>
</evidence>
<comment type="caution">
    <text evidence="5">The sequence shown here is derived from an EMBL/GenBank/DDBJ whole genome shotgun (WGS) entry which is preliminary data.</text>
</comment>
<dbReference type="InterPro" id="IPR027417">
    <property type="entry name" value="P-loop_NTPase"/>
</dbReference>
<accession>A0ABW3Y210</accession>
<organism evidence="5 6">
    <name type="scientific">Namhaeicola litoreus</name>
    <dbReference type="NCBI Taxonomy" id="1052145"/>
    <lineage>
        <taxon>Bacteria</taxon>
        <taxon>Pseudomonadati</taxon>
        <taxon>Bacteroidota</taxon>
        <taxon>Flavobacteriia</taxon>
        <taxon>Flavobacteriales</taxon>
        <taxon>Flavobacteriaceae</taxon>
        <taxon>Namhaeicola</taxon>
    </lineage>
</organism>
<keyword evidence="1" id="KW-0813">Transport</keyword>
<keyword evidence="3 5" id="KW-0067">ATP-binding</keyword>
<evidence type="ECO:0000259" key="4">
    <source>
        <dbReference type="PROSITE" id="PS50893"/>
    </source>
</evidence>
<dbReference type="InterPro" id="IPR003593">
    <property type="entry name" value="AAA+_ATPase"/>
</dbReference>
<sequence length="291" mass="32675">MIELSINKELHAANGHFDLQVELRIEKGNFVSIYGKSGAGKTSLLKVLAGLMPPDSGEINVKNQIWFDAKKKIHLEPQKRNIGFVFQDYALFPNMTVKENLVYASRYGNLSMIEELIEVSDLGELAHRKPEFLSGGQKQRVAVARALAQKPEILILDEPLSALDQEMRQELQDYILLLHKKFDLTTIMISHDIGEIVKMSDVLIVLEKGRIKEMGNPKSLLFKSNVSGKFQLTGKVLNIEKQDFLTIFTVLTGQEIVKVVGEEADSARFKIGDTVLLAAMAFSPLMYSRNQ</sequence>